<gene>
    <name evidence="1" type="ORF">HPB49_013012</name>
</gene>
<name>A0ACB8C9P0_DERSI</name>
<organism evidence="1 2">
    <name type="scientific">Dermacentor silvarum</name>
    <name type="common">Tick</name>
    <dbReference type="NCBI Taxonomy" id="543639"/>
    <lineage>
        <taxon>Eukaryota</taxon>
        <taxon>Metazoa</taxon>
        <taxon>Ecdysozoa</taxon>
        <taxon>Arthropoda</taxon>
        <taxon>Chelicerata</taxon>
        <taxon>Arachnida</taxon>
        <taxon>Acari</taxon>
        <taxon>Parasitiformes</taxon>
        <taxon>Ixodida</taxon>
        <taxon>Ixodoidea</taxon>
        <taxon>Ixodidae</taxon>
        <taxon>Rhipicephalinae</taxon>
        <taxon>Dermacentor</taxon>
    </lineage>
</organism>
<sequence>MVAQGIPSARTFGSSHHLEHGVATPHHAAHQHHAFPGTQHQTANHAQHGQVENDASVSVLVCQVVKIPVGQSGAHPAISSPNVPAAAGSQQVAASSVISSSQDALSNLRSNVRTAVDRLIDPVVTALQNASLWLNRTSQLHLQHPHHAHQHGGQAAHEHAAHGHTHHLLFNPAHVHQSPQVIPNPAVPMTIVSVPVLVPAVHAGSFPLVNLSAVVPAGLDVGSLQLSNPGQDNATSSFTAVAESITATTQHSSTPADGDLVGRTGALPTPPGTDAPETLASDMSTPTTGSDTITIWVRSGNLDNAN</sequence>
<protein>
    <submittedName>
        <fullName evidence="1">Uncharacterized protein</fullName>
    </submittedName>
</protein>
<evidence type="ECO:0000313" key="1">
    <source>
        <dbReference type="EMBL" id="KAH7937560.1"/>
    </source>
</evidence>
<accession>A0ACB8C9P0</accession>
<evidence type="ECO:0000313" key="2">
    <source>
        <dbReference type="Proteomes" id="UP000821865"/>
    </source>
</evidence>
<reference evidence="1" key="1">
    <citation type="submission" date="2020-05" db="EMBL/GenBank/DDBJ databases">
        <title>Large-scale comparative analyses of tick genomes elucidate their genetic diversity and vector capacities.</title>
        <authorList>
            <person name="Jia N."/>
            <person name="Wang J."/>
            <person name="Shi W."/>
            <person name="Du L."/>
            <person name="Sun Y."/>
            <person name="Zhan W."/>
            <person name="Jiang J."/>
            <person name="Wang Q."/>
            <person name="Zhang B."/>
            <person name="Ji P."/>
            <person name="Sakyi L.B."/>
            <person name="Cui X."/>
            <person name="Yuan T."/>
            <person name="Jiang B."/>
            <person name="Yang W."/>
            <person name="Lam T.T.-Y."/>
            <person name="Chang Q."/>
            <person name="Ding S."/>
            <person name="Wang X."/>
            <person name="Zhu J."/>
            <person name="Ruan X."/>
            <person name="Zhao L."/>
            <person name="Wei J."/>
            <person name="Que T."/>
            <person name="Du C."/>
            <person name="Cheng J."/>
            <person name="Dai P."/>
            <person name="Han X."/>
            <person name="Huang E."/>
            <person name="Gao Y."/>
            <person name="Liu J."/>
            <person name="Shao H."/>
            <person name="Ye R."/>
            <person name="Li L."/>
            <person name="Wei W."/>
            <person name="Wang X."/>
            <person name="Wang C."/>
            <person name="Yang T."/>
            <person name="Huo Q."/>
            <person name="Li W."/>
            <person name="Guo W."/>
            <person name="Chen H."/>
            <person name="Zhou L."/>
            <person name="Ni X."/>
            <person name="Tian J."/>
            <person name="Zhou Y."/>
            <person name="Sheng Y."/>
            <person name="Liu T."/>
            <person name="Pan Y."/>
            <person name="Xia L."/>
            <person name="Li J."/>
            <person name="Zhao F."/>
            <person name="Cao W."/>
        </authorList>
    </citation>
    <scope>NUCLEOTIDE SEQUENCE</scope>
    <source>
        <strain evidence="1">Dsil-2018</strain>
    </source>
</reference>
<comment type="caution">
    <text evidence="1">The sequence shown here is derived from an EMBL/GenBank/DDBJ whole genome shotgun (WGS) entry which is preliminary data.</text>
</comment>
<dbReference type="Proteomes" id="UP000821865">
    <property type="component" value="Chromosome 8"/>
</dbReference>
<dbReference type="EMBL" id="CM023477">
    <property type="protein sequence ID" value="KAH7937560.1"/>
    <property type="molecule type" value="Genomic_DNA"/>
</dbReference>
<proteinExistence type="predicted"/>
<keyword evidence="2" id="KW-1185">Reference proteome</keyword>